<dbReference type="OrthoDB" id="10616584at2759"/>
<organism evidence="2 3">
    <name type="scientific">Trichoderma harzianum</name>
    <name type="common">Hypocrea lixii</name>
    <dbReference type="NCBI Taxonomy" id="5544"/>
    <lineage>
        <taxon>Eukaryota</taxon>
        <taxon>Fungi</taxon>
        <taxon>Dikarya</taxon>
        <taxon>Ascomycota</taxon>
        <taxon>Pezizomycotina</taxon>
        <taxon>Sordariomycetes</taxon>
        <taxon>Hypocreomycetidae</taxon>
        <taxon>Hypocreales</taxon>
        <taxon>Hypocreaceae</taxon>
        <taxon>Trichoderma</taxon>
    </lineage>
</organism>
<sequence>MSSEYPYRRLQRLDLEDIKISITHESYTTALQTVDYYHRQAITLTPDEQEKYLEMVRIATLDQNYADNKNASGWEQPDDPEDTPNKCKDKEDDNRQPKKLKVTTSRFRLPDDDYGEDPSTARFAGTPLPNSPAGTGESRTNKMGNKIAALELELELQTERELRQAQQETIPSLGKQIAQLEDPDNVYSHAHFVMLTAAYGISKLSHLREDVEEAGDTLEINDLSQSYNHYYHTSMLSATEERPASVDKLPSTGDFISNRCPRYGLLPSTSSVDDRW</sequence>
<name>A0A0F9ZHE9_TRIHA</name>
<protein>
    <submittedName>
        <fullName evidence="2">Uncharacterized protein</fullName>
    </submittedName>
</protein>
<proteinExistence type="predicted"/>
<comment type="caution">
    <text evidence="2">The sequence shown here is derived from an EMBL/GenBank/DDBJ whole genome shotgun (WGS) entry which is preliminary data.</text>
</comment>
<evidence type="ECO:0000313" key="3">
    <source>
        <dbReference type="Proteomes" id="UP000034112"/>
    </source>
</evidence>
<feature type="compositionally biased region" description="Basic and acidic residues" evidence="1">
    <location>
        <begin position="83"/>
        <end position="96"/>
    </location>
</feature>
<feature type="region of interest" description="Disordered" evidence="1">
    <location>
        <begin position="68"/>
        <end position="141"/>
    </location>
</feature>
<dbReference type="EMBL" id="JOKZ01000304">
    <property type="protein sequence ID" value="KKO99726.1"/>
    <property type="molecule type" value="Genomic_DNA"/>
</dbReference>
<evidence type="ECO:0000256" key="1">
    <source>
        <dbReference type="SAM" id="MobiDB-lite"/>
    </source>
</evidence>
<reference evidence="3" key="1">
    <citation type="journal article" date="2015" name="Genome Announc.">
        <title>Draft whole-genome sequence of the biocontrol agent Trichoderma harzianum T6776.</title>
        <authorList>
            <person name="Baroncelli R."/>
            <person name="Piaggeschi G."/>
            <person name="Fiorini L."/>
            <person name="Bertolini E."/>
            <person name="Zapparata A."/>
            <person name="Pe M.E."/>
            <person name="Sarrocco S."/>
            <person name="Vannacci G."/>
        </authorList>
    </citation>
    <scope>NUCLEOTIDE SEQUENCE [LARGE SCALE GENOMIC DNA]</scope>
    <source>
        <strain evidence="3">T6776</strain>
    </source>
</reference>
<dbReference type="AlphaFoldDB" id="A0A0F9ZHE9"/>
<evidence type="ECO:0000313" key="2">
    <source>
        <dbReference type="EMBL" id="KKO99726.1"/>
    </source>
</evidence>
<accession>A0A0F9ZHE9</accession>
<gene>
    <name evidence="2" type="ORF">THAR02_08178</name>
</gene>
<dbReference type="Proteomes" id="UP000034112">
    <property type="component" value="Unassembled WGS sequence"/>
</dbReference>